<dbReference type="CDD" id="cd14750">
    <property type="entry name" value="PBP2_TMBP"/>
    <property type="match status" value="1"/>
</dbReference>
<accession>A0A6N2TBX5</accession>
<dbReference type="PANTHER" id="PTHR43649">
    <property type="entry name" value="ARABINOSE-BINDING PROTEIN-RELATED"/>
    <property type="match status" value="1"/>
</dbReference>
<feature type="chain" id="PRO_5038568968" evidence="4">
    <location>
        <begin position="25"/>
        <end position="425"/>
    </location>
</feature>
<evidence type="ECO:0000256" key="2">
    <source>
        <dbReference type="ARBA" id="ARBA00022448"/>
    </source>
</evidence>
<dbReference type="InterPro" id="IPR006059">
    <property type="entry name" value="SBP"/>
</dbReference>
<dbReference type="Pfam" id="PF01547">
    <property type="entry name" value="SBP_bac_1"/>
    <property type="match status" value="1"/>
</dbReference>
<proteinExistence type="inferred from homology"/>
<evidence type="ECO:0000256" key="1">
    <source>
        <dbReference type="ARBA" id="ARBA00008520"/>
    </source>
</evidence>
<protein>
    <submittedName>
        <fullName evidence="5">Putative ABC transporter-binding protein</fullName>
    </submittedName>
</protein>
<dbReference type="SUPFAM" id="SSF53850">
    <property type="entry name" value="Periplasmic binding protein-like II"/>
    <property type="match status" value="1"/>
</dbReference>
<reference evidence="5" key="1">
    <citation type="submission" date="2019-11" db="EMBL/GenBank/DDBJ databases">
        <authorList>
            <person name="Feng L."/>
        </authorList>
    </citation>
    <scope>NUCLEOTIDE SEQUENCE</scope>
    <source>
        <strain evidence="5">BgluceraseaLFYP119</strain>
    </source>
</reference>
<dbReference type="EMBL" id="CACRST010000013">
    <property type="protein sequence ID" value="VYT03080.1"/>
    <property type="molecule type" value="Genomic_DNA"/>
</dbReference>
<dbReference type="Gene3D" id="3.40.190.10">
    <property type="entry name" value="Periplasmic binding protein-like II"/>
    <property type="match status" value="2"/>
</dbReference>
<feature type="signal peptide" evidence="4">
    <location>
        <begin position="1"/>
        <end position="24"/>
    </location>
</feature>
<evidence type="ECO:0000313" key="5">
    <source>
        <dbReference type="EMBL" id="VYT03080.1"/>
    </source>
</evidence>
<evidence type="ECO:0000256" key="3">
    <source>
        <dbReference type="ARBA" id="ARBA00022729"/>
    </source>
</evidence>
<comment type="similarity">
    <text evidence="1">Belongs to the bacterial solute-binding protein 1 family.</text>
</comment>
<dbReference type="InterPro" id="IPR050490">
    <property type="entry name" value="Bact_solute-bd_prot1"/>
</dbReference>
<organism evidence="5">
    <name type="scientific">Blautia glucerasea</name>
    <dbReference type="NCBI Taxonomy" id="536633"/>
    <lineage>
        <taxon>Bacteria</taxon>
        <taxon>Bacillati</taxon>
        <taxon>Bacillota</taxon>
        <taxon>Clostridia</taxon>
        <taxon>Lachnospirales</taxon>
        <taxon>Lachnospiraceae</taxon>
        <taxon>Blautia</taxon>
    </lineage>
</organism>
<sequence>MTTRRWKKATTILTAGVMAGSVMALPTNVMAEEKPVTITFSFDQGVGEPTQKIVDAYNESQDKVQVETVILPQDANTVHDDFVNKLASGDTSVDVMGLDVTYISEFGSAGWLADLTDLVDPSVTEGMLTGPVEGATIDGKLVAMPWFTNSSVLFYRSDVLEELGAEVPTTWEGWMELADKAVGINGVEYGADFQAAQSEALVCNWVEYVWSNGGDILDKDGNPVVNSENNIEATEIMKKLVDEYAPEGITTYTETESEQVFKEGKCLFIRDWSGFWSSGQDEGSKVTGKIAATKLPVGPSGTESHTCLGGLDLVINNNIDDQHKEAAADFISYMASPETQKEMTLISSQPPVVESVYTDAEILEAIPFYEEFVDIIATGKSRPLSPKYAKVSDAIQRNIHEALVGETEVKDAIEALQGELEELNK</sequence>
<gene>
    <name evidence="5" type="ORF">BGLFYP119_01539</name>
</gene>
<evidence type="ECO:0000256" key="4">
    <source>
        <dbReference type="SAM" id="SignalP"/>
    </source>
</evidence>
<name>A0A6N2TBX5_9FIRM</name>
<dbReference type="RefSeq" id="WP_156353864.1">
    <property type="nucleotide sequence ID" value="NZ_CACRST010000013.1"/>
</dbReference>
<dbReference type="PANTHER" id="PTHR43649:SF34">
    <property type="entry name" value="ABC TRANSPORTER PERIPLASMIC-BINDING PROTEIN YCJN-RELATED"/>
    <property type="match status" value="1"/>
</dbReference>
<keyword evidence="2" id="KW-0813">Transport</keyword>
<dbReference type="AlphaFoldDB" id="A0A6N2TBX5"/>
<keyword evidence="3 4" id="KW-0732">Signal</keyword>